<accession>A0A415BWR1</accession>
<evidence type="ECO:0000313" key="1">
    <source>
        <dbReference type="EMBL" id="RHI97513.1"/>
    </source>
</evidence>
<protein>
    <submittedName>
        <fullName evidence="1">DUF1573 domain-containing protein</fullName>
    </submittedName>
</protein>
<evidence type="ECO:0000313" key="2">
    <source>
        <dbReference type="Proteomes" id="UP000285777"/>
    </source>
</evidence>
<dbReference type="InterPro" id="IPR011467">
    <property type="entry name" value="DUF1573"/>
</dbReference>
<name>A0A415BWR1_PHOVU</name>
<dbReference type="AlphaFoldDB" id="A0A415BWR1"/>
<reference evidence="1 2" key="1">
    <citation type="submission" date="2018-08" db="EMBL/GenBank/DDBJ databases">
        <title>A genome reference for cultivated species of the human gut microbiota.</title>
        <authorList>
            <person name="Zou Y."/>
            <person name="Xue W."/>
            <person name="Luo G."/>
        </authorList>
    </citation>
    <scope>NUCLEOTIDE SEQUENCE [LARGE SCALE GENOMIC DNA]</scope>
    <source>
        <strain evidence="1 2">AM13-21</strain>
    </source>
</reference>
<dbReference type="RefSeq" id="WP_118289568.1">
    <property type="nucleotide sequence ID" value="NZ_QRLF01000001.1"/>
</dbReference>
<dbReference type="EMBL" id="QRLF01000001">
    <property type="protein sequence ID" value="RHI97513.1"/>
    <property type="molecule type" value="Genomic_DNA"/>
</dbReference>
<gene>
    <name evidence="1" type="ORF">DW150_00455</name>
</gene>
<comment type="caution">
    <text evidence="1">The sequence shown here is derived from an EMBL/GenBank/DDBJ whole genome shotgun (WGS) entry which is preliminary data.</text>
</comment>
<dbReference type="Pfam" id="PF07610">
    <property type="entry name" value="DUF1573"/>
    <property type="match status" value="1"/>
</dbReference>
<organism evidence="1 2">
    <name type="scientific">Phocaeicola vulgatus</name>
    <name type="common">Bacteroides vulgatus</name>
    <dbReference type="NCBI Taxonomy" id="821"/>
    <lineage>
        <taxon>Bacteria</taxon>
        <taxon>Pseudomonadati</taxon>
        <taxon>Bacteroidota</taxon>
        <taxon>Bacteroidia</taxon>
        <taxon>Bacteroidales</taxon>
        <taxon>Bacteroidaceae</taxon>
        <taxon>Phocaeicola</taxon>
    </lineage>
</organism>
<dbReference type="Proteomes" id="UP000285777">
    <property type="component" value="Unassembled WGS sequence"/>
</dbReference>
<sequence>MAICLFDFFSGGVFIYKNMGSDSLHIYYIVSFWDCPETRCSKFHAAPGDTLQLKVSFRSDSIGVFVREFHIYGNFSFLPLGLTVEGAIAYKASS</sequence>
<proteinExistence type="predicted"/>